<dbReference type="AlphaFoldDB" id="A0AAW6XPG7"/>
<proteinExistence type="predicted"/>
<name>A0AAW6XPG7_STRAG</name>
<feature type="domain" description="Phage head morphogenesis" evidence="1">
    <location>
        <begin position="207"/>
        <end position="311"/>
    </location>
</feature>
<evidence type="ECO:0000313" key="3">
    <source>
        <dbReference type="Proteomes" id="UP001230629"/>
    </source>
</evidence>
<dbReference type="KEGG" id="sagg:EN73_03440"/>
<comment type="caution">
    <text evidence="2">The sequence shown here is derived from an EMBL/GenBank/DDBJ whole genome shotgun (WGS) entry which is preliminary data.</text>
</comment>
<dbReference type="Pfam" id="PF04233">
    <property type="entry name" value="Phage_Mu_F"/>
    <property type="match status" value="1"/>
</dbReference>
<evidence type="ECO:0000313" key="2">
    <source>
        <dbReference type="EMBL" id="MDK6898530.1"/>
    </source>
</evidence>
<evidence type="ECO:0000259" key="1">
    <source>
        <dbReference type="Pfam" id="PF04233"/>
    </source>
</evidence>
<dbReference type="NCBIfam" id="TIGR01641">
    <property type="entry name" value="phageSPP1_gp7"/>
    <property type="match status" value="1"/>
</dbReference>
<dbReference type="RefSeq" id="WP_000367179.1">
    <property type="nucleotide sequence ID" value="NZ_CABMHV010000008.1"/>
</dbReference>
<dbReference type="EMBL" id="JASOIH010000001">
    <property type="protein sequence ID" value="MDK6898530.1"/>
    <property type="molecule type" value="Genomic_DNA"/>
</dbReference>
<protein>
    <submittedName>
        <fullName evidence="2">Minor capsid protein</fullName>
    </submittedName>
</protein>
<dbReference type="Proteomes" id="UP001230629">
    <property type="component" value="Unassembled WGS sequence"/>
</dbReference>
<reference evidence="2" key="1">
    <citation type="submission" date="2023-05" db="EMBL/GenBank/DDBJ databases">
        <title>Cataloging the Phylogenetic Diversity of Human Bladder Bacteria.</title>
        <authorList>
            <person name="Du J."/>
        </authorList>
    </citation>
    <scope>NUCLEOTIDE SEQUENCE</scope>
    <source>
        <strain evidence="2">UMB8703</strain>
    </source>
</reference>
<organism evidence="2 3">
    <name type="scientific">Streptococcus agalactiae</name>
    <dbReference type="NCBI Taxonomy" id="1311"/>
    <lineage>
        <taxon>Bacteria</taxon>
        <taxon>Bacillati</taxon>
        <taxon>Bacillota</taxon>
        <taxon>Bacilli</taxon>
        <taxon>Lactobacillales</taxon>
        <taxon>Streptococcaceae</taxon>
        <taxon>Streptococcus</taxon>
    </lineage>
</organism>
<sequence length="323" mass="37063">MDMHTKEGKSYWRKRVKKEMEAKDKKDVSLGKSMKQIHDYHFREIEKEIESFYQRYADKEAIDLKLAKKAVSDVDINAYQKKAKELVARANEMRKEGIKVTKANFTHQENIDMAVYNLKMKVNALELLQLNIDLAMQNLSEDEYKATKRFLEDGFEEELKFQSGLLGTSVSSQNDIKNLAKATINANFKGATWSENIWQRQDDLRKIVKEEVYKAVTKGDNAIKLSNKLKKEFEVSDSYARRLAITEHARVQMEVSKISIEDNGFNGFEILPEPSACSICKGIASDGPYPMEKWDTGNTAPPFHPHCRCAVVGEDIEHKKGKK</sequence>
<gene>
    <name evidence="2" type="ORF">QP229_00750</name>
</gene>
<dbReference type="InterPro" id="IPR006528">
    <property type="entry name" value="Phage_head_morphogenesis_dom"/>
</dbReference>
<accession>A0AAW6XPG7</accession>